<keyword evidence="2" id="KW-1185">Reference proteome</keyword>
<reference evidence="1 2" key="1">
    <citation type="submission" date="2016-10" db="EMBL/GenBank/DDBJ databases">
        <authorList>
            <person name="de Groot N.N."/>
        </authorList>
    </citation>
    <scope>NUCLEOTIDE SEQUENCE [LARGE SCALE GENOMIC DNA]</scope>
    <source>
        <strain evidence="1 2">CGMCC 1.7727</strain>
    </source>
</reference>
<name>A0A1H9VZW5_9BACI</name>
<protein>
    <recommendedName>
        <fullName evidence="3">Transposase</fullName>
    </recommendedName>
</protein>
<evidence type="ECO:0000313" key="2">
    <source>
        <dbReference type="Proteomes" id="UP000199687"/>
    </source>
</evidence>
<dbReference type="STRING" id="531814.SAMN04487944_1312"/>
<dbReference type="EMBL" id="FOGL01000031">
    <property type="protein sequence ID" value="SES27118.1"/>
    <property type="molecule type" value="Genomic_DNA"/>
</dbReference>
<organism evidence="1 2">
    <name type="scientific">Gracilibacillus ureilyticus</name>
    <dbReference type="NCBI Taxonomy" id="531814"/>
    <lineage>
        <taxon>Bacteria</taxon>
        <taxon>Bacillati</taxon>
        <taxon>Bacillota</taxon>
        <taxon>Bacilli</taxon>
        <taxon>Bacillales</taxon>
        <taxon>Bacillaceae</taxon>
        <taxon>Gracilibacillus</taxon>
    </lineage>
</organism>
<evidence type="ECO:0008006" key="3">
    <source>
        <dbReference type="Google" id="ProtNLM"/>
    </source>
</evidence>
<dbReference type="Proteomes" id="UP000199687">
    <property type="component" value="Unassembled WGS sequence"/>
</dbReference>
<dbReference type="AlphaFoldDB" id="A0A1H9VZW5"/>
<dbReference type="RefSeq" id="WP_245711755.1">
    <property type="nucleotide sequence ID" value="NZ_FOGL01000031.1"/>
</dbReference>
<evidence type="ECO:0000313" key="1">
    <source>
        <dbReference type="EMBL" id="SES27118.1"/>
    </source>
</evidence>
<proteinExistence type="predicted"/>
<sequence>MDHQTKLIELCKELRLPSIRKMVQDSRNFKDTAQAYEVLLQVLTQEQTDRVIRAKQNRIELRISRRKSY</sequence>
<gene>
    <name evidence="1" type="ORF">SAMN04487944_1312</name>
</gene>
<accession>A0A1H9VZW5</accession>